<dbReference type="InterPro" id="IPR024983">
    <property type="entry name" value="CHAT_dom"/>
</dbReference>
<evidence type="ECO:0000259" key="2">
    <source>
        <dbReference type="Pfam" id="PF12770"/>
    </source>
</evidence>
<evidence type="ECO:0000313" key="4">
    <source>
        <dbReference type="Proteomes" id="UP001526426"/>
    </source>
</evidence>
<accession>A0ABT3L8Z0</accession>
<proteinExistence type="predicted"/>
<protein>
    <submittedName>
        <fullName evidence="3">CHAT domain-containing protein</fullName>
    </submittedName>
</protein>
<feature type="domain" description="CHAT" evidence="2">
    <location>
        <begin position="17"/>
        <end position="248"/>
    </location>
</feature>
<dbReference type="Pfam" id="PF12770">
    <property type="entry name" value="CHAT"/>
    <property type="match status" value="1"/>
</dbReference>
<sequence>LTHTPPQKPSPTDHPPHLIGHPTTRQTINFAQLETDLIHHLYPTSQLLTADHVTPAAFRQTLQTPAPFLHFTGHGEHDPTDPMKSALLLSHDKPFTLEELWDIEALNLPLICLGACETGITNTEDFINEFVGFPAIFRDQGSQFVLSTLWTVDEDASMIFVVEFFRHYQTHQNPVEALHHAQTRLQHLTWQDLAQWYREAIQPGLSFNAEMWCDSIAANIEDKPEQHPPDYKPYATPYHWASFVLHGDVM</sequence>
<dbReference type="EMBL" id="JAIHOM010000100">
    <property type="protein sequence ID" value="MCW6037976.1"/>
    <property type="molecule type" value="Genomic_DNA"/>
</dbReference>
<evidence type="ECO:0000256" key="1">
    <source>
        <dbReference type="SAM" id="MobiDB-lite"/>
    </source>
</evidence>
<dbReference type="RefSeq" id="WP_265265865.1">
    <property type="nucleotide sequence ID" value="NZ_JAIHOM010000100.1"/>
</dbReference>
<feature type="region of interest" description="Disordered" evidence="1">
    <location>
        <begin position="1"/>
        <end position="22"/>
    </location>
</feature>
<reference evidence="3 4" key="1">
    <citation type="submission" date="2021-08" db="EMBL/GenBank/DDBJ databases">
        <title>Draft genome sequence of Spirulina subsalsa with high tolerance to salinity and hype-accumulation of phycocyanin.</title>
        <authorList>
            <person name="Pei H."/>
            <person name="Jiang L."/>
        </authorList>
    </citation>
    <scope>NUCLEOTIDE SEQUENCE [LARGE SCALE GENOMIC DNA]</scope>
    <source>
        <strain evidence="3 4">FACHB-351</strain>
    </source>
</reference>
<feature type="non-terminal residue" evidence="3">
    <location>
        <position position="1"/>
    </location>
</feature>
<comment type="caution">
    <text evidence="3">The sequence shown here is derived from an EMBL/GenBank/DDBJ whole genome shotgun (WGS) entry which is preliminary data.</text>
</comment>
<feature type="compositionally biased region" description="Pro residues" evidence="1">
    <location>
        <begin position="1"/>
        <end position="13"/>
    </location>
</feature>
<keyword evidence="4" id="KW-1185">Reference proteome</keyword>
<name>A0ABT3L8Z0_9CYAN</name>
<organism evidence="3 4">
    <name type="scientific">Spirulina subsalsa FACHB-351</name>
    <dbReference type="NCBI Taxonomy" id="234711"/>
    <lineage>
        <taxon>Bacteria</taxon>
        <taxon>Bacillati</taxon>
        <taxon>Cyanobacteriota</taxon>
        <taxon>Cyanophyceae</taxon>
        <taxon>Spirulinales</taxon>
        <taxon>Spirulinaceae</taxon>
        <taxon>Spirulina</taxon>
    </lineage>
</organism>
<gene>
    <name evidence="3" type="ORF">K4A83_17090</name>
</gene>
<evidence type="ECO:0000313" key="3">
    <source>
        <dbReference type="EMBL" id="MCW6037976.1"/>
    </source>
</evidence>
<dbReference type="Proteomes" id="UP001526426">
    <property type="component" value="Unassembled WGS sequence"/>
</dbReference>